<keyword evidence="4" id="KW-0539">Nucleus</keyword>
<feature type="compositionally biased region" description="Low complexity" evidence="6">
    <location>
        <begin position="14"/>
        <end position="36"/>
    </location>
</feature>
<dbReference type="AlphaFoldDB" id="A0A2T9YZU5"/>
<keyword evidence="8" id="KW-1185">Reference proteome</keyword>
<feature type="region of interest" description="Disordered" evidence="6">
    <location>
        <begin position="479"/>
        <end position="506"/>
    </location>
</feature>
<dbReference type="Pfam" id="PF14631">
    <property type="entry name" value="FancD2"/>
    <property type="match status" value="1"/>
</dbReference>
<keyword evidence="2" id="KW-1017">Isopeptide bond</keyword>
<evidence type="ECO:0000313" key="8">
    <source>
        <dbReference type="Proteomes" id="UP000245383"/>
    </source>
</evidence>
<dbReference type="PANTHER" id="PTHR32086:SF0">
    <property type="entry name" value="FANCONI ANEMIA GROUP D2 PROTEIN"/>
    <property type="match status" value="1"/>
</dbReference>
<dbReference type="EMBL" id="MBFR01000006">
    <property type="protein sequence ID" value="PVU97872.1"/>
    <property type="molecule type" value="Genomic_DNA"/>
</dbReference>
<evidence type="ECO:0000256" key="6">
    <source>
        <dbReference type="SAM" id="MobiDB-lite"/>
    </source>
</evidence>
<dbReference type="PANTHER" id="PTHR32086">
    <property type="entry name" value="FANCONI ANEMIA GROUP D2 PROTEIN"/>
    <property type="match status" value="1"/>
</dbReference>
<evidence type="ECO:0000256" key="5">
    <source>
        <dbReference type="ARBA" id="ARBA00093456"/>
    </source>
</evidence>
<name>A0A2T9YZU5_9FUNG</name>
<dbReference type="OrthoDB" id="27031at2759"/>
<evidence type="ECO:0000313" key="7">
    <source>
        <dbReference type="EMBL" id="PVU97872.1"/>
    </source>
</evidence>
<dbReference type="GO" id="GO:0070182">
    <property type="term" value="F:DNA polymerase binding"/>
    <property type="evidence" value="ECO:0007669"/>
    <property type="project" value="TreeGrafter"/>
</dbReference>
<comment type="subcellular location">
    <subcellularLocation>
        <location evidence="1">Nucleus</location>
    </subcellularLocation>
</comment>
<keyword evidence="3" id="KW-0832">Ubl conjugation</keyword>
<evidence type="ECO:0000256" key="1">
    <source>
        <dbReference type="ARBA" id="ARBA00004123"/>
    </source>
</evidence>
<dbReference type="GO" id="GO:1990918">
    <property type="term" value="P:double-strand break repair involved in meiotic recombination"/>
    <property type="evidence" value="ECO:0007669"/>
    <property type="project" value="TreeGrafter"/>
</dbReference>
<protein>
    <submittedName>
        <fullName evidence="7">Uncharacterized protein</fullName>
    </submittedName>
</protein>
<dbReference type="STRING" id="133385.A0A2T9YZU5"/>
<evidence type="ECO:0000256" key="4">
    <source>
        <dbReference type="ARBA" id="ARBA00023242"/>
    </source>
</evidence>
<dbReference type="GO" id="GO:0007129">
    <property type="term" value="P:homologous chromosome pairing at meiosis"/>
    <property type="evidence" value="ECO:0007669"/>
    <property type="project" value="TreeGrafter"/>
</dbReference>
<comment type="similarity">
    <text evidence="5">Belongs to the Fanconi anemia protein FANCD2 family.</text>
</comment>
<dbReference type="InterPro" id="IPR029448">
    <property type="entry name" value="FANCD2"/>
</dbReference>
<accession>A0A2T9YZU5</accession>
<evidence type="ECO:0000256" key="3">
    <source>
        <dbReference type="ARBA" id="ARBA00022843"/>
    </source>
</evidence>
<evidence type="ECO:0000256" key="2">
    <source>
        <dbReference type="ARBA" id="ARBA00022499"/>
    </source>
</evidence>
<feature type="compositionally biased region" description="Acidic residues" evidence="6">
    <location>
        <begin position="492"/>
        <end position="506"/>
    </location>
</feature>
<feature type="region of interest" description="Disordered" evidence="6">
    <location>
        <begin position="1"/>
        <end position="36"/>
    </location>
</feature>
<reference evidence="7 8" key="1">
    <citation type="journal article" date="2018" name="MBio">
        <title>Comparative Genomics Reveals the Core Gene Toolbox for the Fungus-Insect Symbiosis.</title>
        <authorList>
            <person name="Wang Y."/>
            <person name="Stata M."/>
            <person name="Wang W."/>
            <person name="Stajich J.E."/>
            <person name="White M.M."/>
            <person name="Moncalvo J.M."/>
        </authorList>
    </citation>
    <scope>NUCLEOTIDE SEQUENCE [LARGE SCALE GENOMIC DNA]</scope>
    <source>
        <strain evidence="7 8">SWE-8-4</strain>
    </source>
</reference>
<feature type="compositionally biased region" description="Polar residues" evidence="6">
    <location>
        <begin position="1"/>
        <end position="13"/>
    </location>
</feature>
<proteinExistence type="inferred from homology"/>
<dbReference type="Proteomes" id="UP000245383">
    <property type="component" value="Unassembled WGS sequence"/>
</dbReference>
<comment type="caution">
    <text evidence="7">The sequence shown here is derived from an EMBL/GenBank/DDBJ whole genome shotgun (WGS) entry which is preliminary data.</text>
</comment>
<gene>
    <name evidence="7" type="ORF">BB561_000256</name>
</gene>
<dbReference type="GO" id="GO:0005634">
    <property type="term" value="C:nucleus"/>
    <property type="evidence" value="ECO:0007669"/>
    <property type="project" value="UniProtKB-SubCell"/>
</dbReference>
<dbReference type="GO" id="GO:0000793">
    <property type="term" value="C:condensed chromosome"/>
    <property type="evidence" value="ECO:0007669"/>
    <property type="project" value="TreeGrafter"/>
</dbReference>
<dbReference type="GO" id="GO:0036297">
    <property type="term" value="P:interstrand cross-link repair"/>
    <property type="evidence" value="ECO:0007669"/>
    <property type="project" value="TreeGrafter"/>
</dbReference>
<dbReference type="GO" id="GO:0031573">
    <property type="term" value="P:mitotic intra-S DNA damage checkpoint signaling"/>
    <property type="evidence" value="ECO:0007669"/>
    <property type="project" value="TreeGrafter"/>
</dbReference>
<sequence>MSTGAFKTKSNFDSKSNTNNNSISESSNGKGKGKNSGSINGISSLWQLYRREMSVNVFGFILEFDLEVGDKNLESSSEIQVALESLVQTELWVEGVLNGLAKHLFVLLGFKGTISITEEVTLKKQRVVNLLLQLLLIFTGQTSNQESVSFYTNPFLVIKTILIHSKTVDVQEVEKWSKYTICINAFDCIYSYAKMVYPNSIAIELIKLLECIYKISLSNKSKNAAKSDINEESTMIIERKLGKISKHLLQCADSDFKIAEMEYLLGLYIDYGNSESHVVLSDLVSLTLHEYMNMNEDNKNYFPSLDSKSISMFFKCTMTGLTRQFLKQGSKQSETKTDKLLPLCKIFHSIMLEARSLSSYKDVLLTSMRQGLIIVDVFSKKIIPNLEPIFLVYKDEIIQILFHLQKATRTMQIICGYSKVLKDLKITKLVPTVRRTLEAILFKVKALLKNNNCISAFEIGSLRHRNIQGEIISSQIPELRPKESKRRKIENDDTEASDISESEITE</sequence>
<organism evidence="7 8">
    <name type="scientific">Smittium simulii</name>
    <dbReference type="NCBI Taxonomy" id="133385"/>
    <lineage>
        <taxon>Eukaryota</taxon>
        <taxon>Fungi</taxon>
        <taxon>Fungi incertae sedis</taxon>
        <taxon>Zoopagomycota</taxon>
        <taxon>Kickxellomycotina</taxon>
        <taxon>Harpellomycetes</taxon>
        <taxon>Harpellales</taxon>
        <taxon>Legeriomycetaceae</taxon>
        <taxon>Smittium</taxon>
    </lineage>
</organism>